<reference evidence="1 2" key="1">
    <citation type="submission" date="2018-09" db="EMBL/GenBank/DDBJ databases">
        <title>A high-quality reference genome of wild soybean provides a powerful tool to mine soybean genomes.</title>
        <authorList>
            <person name="Xie M."/>
            <person name="Chung C.Y.L."/>
            <person name="Li M.-W."/>
            <person name="Wong F.-L."/>
            <person name="Chan T.-F."/>
            <person name="Lam H.-M."/>
        </authorList>
    </citation>
    <scope>NUCLEOTIDE SEQUENCE [LARGE SCALE GENOMIC DNA]</scope>
    <source>
        <strain evidence="2">cv. W05</strain>
        <tissue evidence="1">Hypocotyl of etiolated seedlings</tissue>
    </source>
</reference>
<organism evidence="1 2">
    <name type="scientific">Glycine soja</name>
    <name type="common">Wild soybean</name>
    <dbReference type="NCBI Taxonomy" id="3848"/>
    <lineage>
        <taxon>Eukaryota</taxon>
        <taxon>Viridiplantae</taxon>
        <taxon>Streptophyta</taxon>
        <taxon>Embryophyta</taxon>
        <taxon>Tracheophyta</taxon>
        <taxon>Spermatophyta</taxon>
        <taxon>Magnoliopsida</taxon>
        <taxon>eudicotyledons</taxon>
        <taxon>Gunneridae</taxon>
        <taxon>Pentapetalae</taxon>
        <taxon>rosids</taxon>
        <taxon>fabids</taxon>
        <taxon>Fabales</taxon>
        <taxon>Fabaceae</taxon>
        <taxon>Papilionoideae</taxon>
        <taxon>50 kb inversion clade</taxon>
        <taxon>NPAAA clade</taxon>
        <taxon>indigoferoid/millettioid clade</taxon>
        <taxon>Phaseoleae</taxon>
        <taxon>Glycine</taxon>
        <taxon>Glycine subgen. Soja</taxon>
    </lineage>
</organism>
<dbReference type="EMBL" id="QZWG01000007">
    <property type="protein sequence ID" value="RZC03336.1"/>
    <property type="molecule type" value="Genomic_DNA"/>
</dbReference>
<name>A0A445JXW2_GLYSO</name>
<dbReference type="AlphaFoldDB" id="A0A445JXW2"/>
<gene>
    <name evidence="1" type="ORF">D0Y65_018134</name>
</gene>
<accession>A0A445JXW2</accession>
<evidence type="ECO:0000313" key="1">
    <source>
        <dbReference type="EMBL" id="RZC03336.1"/>
    </source>
</evidence>
<dbReference type="Proteomes" id="UP000289340">
    <property type="component" value="Chromosome 7"/>
</dbReference>
<keyword evidence="2" id="KW-1185">Reference proteome</keyword>
<sequence>MQFWSCWRVSVSSMVVGGGFELSKGVSHLRSNCVLTMGEKERERETVRYVLPQPHGGRQMYLAKSGVGTRQGDEDFNLRWNSLKERGDDENQTRNNDIEEIQGLGGPMTRARAKKTKEALNQMVTTFIEPNSRLERIKPKSVNYIKQLKE</sequence>
<evidence type="ECO:0000313" key="2">
    <source>
        <dbReference type="Proteomes" id="UP000289340"/>
    </source>
</evidence>
<protein>
    <submittedName>
        <fullName evidence="1">Uncharacterized protein</fullName>
    </submittedName>
</protein>
<comment type="caution">
    <text evidence="1">The sequence shown here is derived from an EMBL/GenBank/DDBJ whole genome shotgun (WGS) entry which is preliminary data.</text>
</comment>
<proteinExistence type="predicted"/>